<gene>
    <name evidence="1" type="ORF">ALEPTO_LOCUS13403</name>
</gene>
<dbReference type="AlphaFoldDB" id="A0A9N9J0D6"/>
<keyword evidence="2" id="KW-1185">Reference proteome</keyword>
<name>A0A9N9J0D6_9GLOM</name>
<reference evidence="1" key="1">
    <citation type="submission" date="2021-06" db="EMBL/GenBank/DDBJ databases">
        <authorList>
            <person name="Kallberg Y."/>
            <person name="Tangrot J."/>
            <person name="Rosling A."/>
        </authorList>
    </citation>
    <scope>NUCLEOTIDE SEQUENCE</scope>
    <source>
        <strain evidence="1">FL130A</strain>
    </source>
</reference>
<dbReference type="InterPro" id="IPR036397">
    <property type="entry name" value="RNaseH_sf"/>
</dbReference>
<evidence type="ECO:0000313" key="1">
    <source>
        <dbReference type="EMBL" id="CAG8754001.1"/>
    </source>
</evidence>
<protein>
    <submittedName>
        <fullName evidence="1">13337_t:CDS:1</fullName>
    </submittedName>
</protein>
<dbReference type="InterPro" id="IPR012337">
    <property type="entry name" value="RNaseH-like_sf"/>
</dbReference>
<feature type="non-terminal residue" evidence="1">
    <location>
        <position position="1"/>
    </location>
</feature>
<dbReference type="Gene3D" id="3.30.420.10">
    <property type="entry name" value="Ribonuclease H-like superfamily/Ribonuclease H"/>
    <property type="match status" value="1"/>
</dbReference>
<accession>A0A9N9J0D6</accession>
<dbReference type="EMBL" id="CAJVPS010042435">
    <property type="protein sequence ID" value="CAG8754001.1"/>
    <property type="molecule type" value="Genomic_DNA"/>
</dbReference>
<feature type="non-terminal residue" evidence="1">
    <location>
        <position position="146"/>
    </location>
</feature>
<comment type="caution">
    <text evidence="1">The sequence shown here is derived from an EMBL/GenBank/DDBJ whole genome shotgun (WGS) entry which is preliminary data.</text>
</comment>
<dbReference type="Proteomes" id="UP000789508">
    <property type="component" value="Unassembled WGS sequence"/>
</dbReference>
<dbReference type="SUPFAM" id="SSF53098">
    <property type="entry name" value="Ribonuclease H-like"/>
    <property type="match status" value="1"/>
</dbReference>
<organism evidence="1 2">
    <name type="scientific">Ambispora leptoticha</name>
    <dbReference type="NCBI Taxonomy" id="144679"/>
    <lineage>
        <taxon>Eukaryota</taxon>
        <taxon>Fungi</taxon>
        <taxon>Fungi incertae sedis</taxon>
        <taxon>Mucoromycota</taxon>
        <taxon>Glomeromycotina</taxon>
        <taxon>Glomeromycetes</taxon>
        <taxon>Archaeosporales</taxon>
        <taxon>Ambisporaceae</taxon>
        <taxon>Ambispora</taxon>
    </lineage>
</organism>
<dbReference type="OrthoDB" id="2447315at2759"/>
<evidence type="ECO:0000313" key="2">
    <source>
        <dbReference type="Proteomes" id="UP000789508"/>
    </source>
</evidence>
<proteinExistence type="predicted"/>
<sequence>EIISNKSPLFASKFWKNLLETLGTQANLSLAYYPQSNDNWVDLLLLAKFTYNNSIHASMKTSPFFANYSFHLHFNLQVPFYSSVPSVKNKATQLQQIKETLTDKLKIAQEYYKKNADCFYIRVLISKLVTRKVVDLPPSVIINEEY</sequence>
<dbReference type="GO" id="GO:0003676">
    <property type="term" value="F:nucleic acid binding"/>
    <property type="evidence" value="ECO:0007669"/>
    <property type="project" value="InterPro"/>
</dbReference>